<comment type="similarity">
    <text evidence="4">Belongs to the LptA family.</text>
</comment>
<organism evidence="6 7">
    <name type="scientific">SAR92 bacterium BACL26 MAG-121220-bin70</name>
    <dbReference type="NCBI Taxonomy" id="1655626"/>
    <lineage>
        <taxon>Bacteria</taxon>
        <taxon>Pseudomonadati</taxon>
        <taxon>Pseudomonadota</taxon>
        <taxon>Gammaproteobacteria</taxon>
        <taxon>Cellvibrionales</taxon>
        <taxon>Porticoccaceae</taxon>
        <taxon>SAR92 clade</taxon>
    </lineage>
</organism>
<evidence type="ECO:0000256" key="4">
    <source>
        <dbReference type="HAMAP-Rule" id="MF_01914"/>
    </source>
</evidence>
<reference evidence="6 7" key="1">
    <citation type="submission" date="2015-10" db="EMBL/GenBank/DDBJ databases">
        <title>Metagenome-Assembled Genomes uncover a global brackish microbiome.</title>
        <authorList>
            <person name="Hugerth L.W."/>
            <person name="Larsson J."/>
            <person name="Alneberg J."/>
            <person name="Lindh M.V."/>
            <person name="Legrand C."/>
            <person name="Pinhassi J."/>
            <person name="Andersson A.F."/>
        </authorList>
    </citation>
    <scope>NUCLEOTIDE SEQUENCE [LARGE SCALE GENOMIC DNA]</scope>
    <source>
        <strain evidence="6">BACL26 MAG-121220-bin70</strain>
    </source>
</reference>
<comment type="subcellular location">
    <subcellularLocation>
        <location evidence="4">Periplasm</location>
    </subcellularLocation>
</comment>
<dbReference type="Proteomes" id="UP000051213">
    <property type="component" value="Unassembled WGS sequence"/>
</dbReference>
<dbReference type="InterPro" id="IPR014340">
    <property type="entry name" value="LptA"/>
</dbReference>
<dbReference type="GO" id="GO:0015920">
    <property type="term" value="P:lipopolysaccharide transport"/>
    <property type="evidence" value="ECO:0007669"/>
    <property type="project" value="UniProtKB-UniRule"/>
</dbReference>
<evidence type="ECO:0000256" key="1">
    <source>
        <dbReference type="ARBA" id="ARBA00022448"/>
    </source>
</evidence>
<dbReference type="AlphaFoldDB" id="A0A0R2UHL4"/>
<dbReference type="NCBIfam" id="TIGR03002">
    <property type="entry name" value="outer_YhbN_LptA"/>
    <property type="match status" value="1"/>
</dbReference>
<dbReference type="PANTHER" id="PTHR36504">
    <property type="entry name" value="LIPOPOLYSACCHARIDE EXPORT SYSTEM PROTEIN LPTA"/>
    <property type="match status" value="1"/>
</dbReference>
<evidence type="ECO:0000313" key="7">
    <source>
        <dbReference type="Proteomes" id="UP000051213"/>
    </source>
</evidence>
<comment type="caution">
    <text evidence="6">The sequence shown here is derived from an EMBL/GenBank/DDBJ whole genome shotgun (WGS) entry which is preliminary data.</text>
</comment>
<comment type="function">
    <text evidence="4">Involved in the assembly of lipopolysaccharide (LPS). Required for the translocation of LPS from the inner membrane to the outer membrane. May form a bridge between the inner membrane and the outer membrane, via interactions with LptC and LptD, thereby facilitating LPS transfer across the periplasm.</text>
</comment>
<accession>A0A0R2UHL4</accession>
<dbReference type="GO" id="GO:0009279">
    <property type="term" value="C:cell outer membrane"/>
    <property type="evidence" value="ECO:0007669"/>
    <property type="project" value="TreeGrafter"/>
</dbReference>
<dbReference type="PANTHER" id="PTHR36504:SF1">
    <property type="entry name" value="LIPOPOLYSACCHARIDE EXPORT SYSTEM PROTEIN LPTA"/>
    <property type="match status" value="1"/>
</dbReference>
<keyword evidence="2 4" id="KW-0732">Signal</keyword>
<dbReference type="GO" id="GO:0030288">
    <property type="term" value="C:outer membrane-bounded periplasmic space"/>
    <property type="evidence" value="ECO:0007669"/>
    <property type="project" value="TreeGrafter"/>
</dbReference>
<dbReference type="HAMAP" id="MF_01914">
    <property type="entry name" value="LPS_assembly_LptA"/>
    <property type="match status" value="1"/>
</dbReference>
<gene>
    <name evidence="4" type="primary">lptA</name>
    <name evidence="6" type="ORF">ABS24_08835</name>
</gene>
<dbReference type="InterPro" id="IPR005653">
    <property type="entry name" value="OstA-like_N"/>
</dbReference>
<name>A0A0R2UHL4_9GAMM</name>
<dbReference type="GO" id="GO:0043165">
    <property type="term" value="P:Gram-negative-bacterium-type cell outer membrane assembly"/>
    <property type="evidence" value="ECO:0007669"/>
    <property type="project" value="UniProtKB-UniRule"/>
</dbReference>
<feature type="signal peptide" evidence="4">
    <location>
        <begin position="1"/>
        <end position="20"/>
    </location>
</feature>
<evidence type="ECO:0000256" key="2">
    <source>
        <dbReference type="ARBA" id="ARBA00022729"/>
    </source>
</evidence>
<dbReference type="GO" id="GO:0001530">
    <property type="term" value="F:lipopolysaccharide binding"/>
    <property type="evidence" value="ECO:0007669"/>
    <property type="project" value="InterPro"/>
</dbReference>
<proteinExistence type="inferred from homology"/>
<evidence type="ECO:0000256" key="3">
    <source>
        <dbReference type="ARBA" id="ARBA00022764"/>
    </source>
</evidence>
<evidence type="ECO:0000259" key="5">
    <source>
        <dbReference type="Pfam" id="PF03968"/>
    </source>
</evidence>
<dbReference type="GO" id="GO:0017089">
    <property type="term" value="F:glycolipid transfer activity"/>
    <property type="evidence" value="ECO:0007669"/>
    <property type="project" value="TreeGrafter"/>
</dbReference>
<sequence length="187" mass="20805" precursor="true">MLFRRLCAALLFAHCCVSQAISPDHNKSIEIDADSAEFIESSGLTKYRGNVIIRQGSIIIAADEVTIYYQNNKVNRIFCTGSPASYTQGSAIDQTHVFARAETIEYQLTEDIINLKTNASLTRNGTFIKGDSINYDLADGTWKAKGDDLGGQKRIQLVIPPFTQSTRPVLPVFEPEENTEKQVEKDK</sequence>
<feature type="chain" id="PRO_5008995161" description="Lipopolysaccharide export system protein LptA" evidence="4">
    <location>
        <begin position="21"/>
        <end position="187"/>
    </location>
</feature>
<keyword evidence="3 4" id="KW-0574">Periplasm</keyword>
<keyword evidence="1 4" id="KW-0813">Transport</keyword>
<dbReference type="Gene3D" id="2.60.450.10">
    <property type="entry name" value="Lipopolysaccharide (LPS) transport protein A like domain"/>
    <property type="match status" value="1"/>
</dbReference>
<dbReference type="InterPro" id="IPR052037">
    <property type="entry name" value="LPS_export_LptA"/>
</dbReference>
<comment type="subunit">
    <text evidence="4">Component of the lipopolysaccharide transport and assembly complex.</text>
</comment>
<evidence type="ECO:0000313" key="6">
    <source>
        <dbReference type="EMBL" id="KRO97018.1"/>
    </source>
</evidence>
<feature type="domain" description="Organic solvent tolerance-like N-terminal" evidence="5">
    <location>
        <begin position="30"/>
        <end position="139"/>
    </location>
</feature>
<protein>
    <recommendedName>
        <fullName evidence="4">Lipopolysaccharide export system protein LptA</fullName>
    </recommendedName>
</protein>
<dbReference type="EMBL" id="LICA01000022">
    <property type="protein sequence ID" value="KRO97018.1"/>
    <property type="molecule type" value="Genomic_DNA"/>
</dbReference>
<dbReference type="Pfam" id="PF03968">
    <property type="entry name" value="LptD_N"/>
    <property type="match status" value="1"/>
</dbReference>